<comment type="caution">
    <text evidence="2">The sequence shown here is derived from an EMBL/GenBank/DDBJ whole genome shotgun (WGS) entry which is preliminary data.</text>
</comment>
<evidence type="ECO:0000256" key="1">
    <source>
        <dbReference type="SAM" id="MobiDB-lite"/>
    </source>
</evidence>
<dbReference type="EMBL" id="PQXO01000066">
    <property type="protein sequence ID" value="TGO90401.1"/>
    <property type="molecule type" value="Genomic_DNA"/>
</dbReference>
<evidence type="ECO:0000313" key="2">
    <source>
        <dbReference type="EMBL" id="TGO90401.1"/>
    </source>
</evidence>
<dbReference type="Proteomes" id="UP000297280">
    <property type="component" value="Unassembled WGS sequence"/>
</dbReference>
<feature type="compositionally biased region" description="Polar residues" evidence="1">
    <location>
        <begin position="184"/>
        <end position="199"/>
    </location>
</feature>
<name>A0A4Z1L0Z2_9HELO</name>
<feature type="compositionally biased region" description="Polar residues" evidence="1">
    <location>
        <begin position="37"/>
        <end position="47"/>
    </location>
</feature>
<protein>
    <submittedName>
        <fullName evidence="2">Uncharacterized protein</fullName>
    </submittedName>
</protein>
<dbReference type="AlphaFoldDB" id="A0A4Z1L0Z2"/>
<dbReference type="STRING" id="87229.A0A4Z1L0Z2"/>
<feature type="compositionally biased region" description="Polar residues" evidence="1">
    <location>
        <begin position="1"/>
        <end position="28"/>
    </location>
</feature>
<evidence type="ECO:0000313" key="3">
    <source>
        <dbReference type="Proteomes" id="UP000297280"/>
    </source>
</evidence>
<accession>A0A4Z1L0Z2</accession>
<keyword evidence="3" id="KW-1185">Reference proteome</keyword>
<feature type="region of interest" description="Disordered" evidence="1">
    <location>
        <begin position="1"/>
        <end position="56"/>
    </location>
</feature>
<proteinExistence type="predicted"/>
<feature type="region of interest" description="Disordered" evidence="1">
    <location>
        <begin position="72"/>
        <end position="129"/>
    </location>
</feature>
<feature type="region of interest" description="Disordered" evidence="1">
    <location>
        <begin position="184"/>
        <end position="212"/>
    </location>
</feature>
<sequence length="286" mass="31717">MNQAPASQHAQNQYSRQQAQHQYTQNLASARYGKGINASTNEHQNPYQMYRDNREHQQNMGYQHALVRAQEERARALSETQGQGYGQAQGQRNMQKGKGRERMNSTSQEVHSEGGASKELTRESSTHSIPIGLALDARPISREPERDTNPHNENAPMQVHASLYGKQEDLPPPLSHRDFQAKQSNVPKQTYQTHRANTDSVSSIGSPSSTSANVGAWNPEPVYTHPGFNFECKIVAPTPPPQVPETSSGTEKKRNYVLSWSEYDAGGELSISPVLDGKGKGKEIVE</sequence>
<reference evidence="2 3" key="1">
    <citation type="submission" date="2017-12" db="EMBL/GenBank/DDBJ databases">
        <title>Comparative genomics of Botrytis spp.</title>
        <authorList>
            <person name="Valero-Jimenez C.A."/>
            <person name="Tapia P."/>
            <person name="Veloso J."/>
            <person name="Silva-Moreno E."/>
            <person name="Staats M."/>
            <person name="Valdes J.H."/>
            <person name="Van Kan J.A.L."/>
        </authorList>
    </citation>
    <scope>NUCLEOTIDE SEQUENCE [LARGE SCALE GENOMIC DNA]</scope>
    <source>
        <strain evidence="2 3">MUCL3349</strain>
    </source>
</reference>
<organism evidence="2 3">
    <name type="scientific">Botrytis porri</name>
    <dbReference type="NCBI Taxonomy" id="87229"/>
    <lineage>
        <taxon>Eukaryota</taxon>
        <taxon>Fungi</taxon>
        <taxon>Dikarya</taxon>
        <taxon>Ascomycota</taxon>
        <taxon>Pezizomycotina</taxon>
        <taxon>Leotiomycetes</taxon>
        <taxon>Helotiales</taxon>
        <taxon>Sclerotiniaceae</taxon>
        <taxon>Botrytis</taxon>
    </lineage>
</organism>
<gene>
    <name evidence="2" type="ORF">BPOR_0066g00110</name>
</gene>
<feature type="compositionally biased region" description="Low complexity" evidence="1">
    <location>
        <begin position="200"/>
        <end position="211"/>
    </location>
</feature>